<proteinExistence type="predicted"/>
<dbReference type="Gene3D" id="2.60.120.260">
    <property type="entry name" value="Galactose-binding domain-like"/>
    <property type="match status" value="2"/>
</dbReference>
<accession>A0ABT3FT92</accession>
<gene>
    <name evidence="3" type="ORF">OKA04_18730</name>
</gene>
<protein>
    <submittedName>
        <fullName evidence="3">Autotransporter-associated beta strand repeat-containing protein</fullName>
    </submittedName>
</protein>
<reference evidence="3 4" key="1">
    <citation type="submission" date="2022-10" db="EMBL/GenBank/DDBJ databases">
        <title>Luteolibacter flavescens strain MCCC 1K03193, whole genome shotgun sequencing project.</title>
        <authorList>
            <person name="Zhao G."/>
            <person name="Shen L."/>
        </authorList>
    </citation>
    <scope>NUCLEOTIDE SEQUENCE [LARGE SCALE GENOMIC DNA]</scope>
    <source>
        <strain evidence="3 4">MCCC 1K03193</strain>
    </source>
</reference>
<feature type="signal peptide" evidence="2">
    <location>
        <begin position="1"/>
        <end position="18"/>
    </location>
</feature>
<dbReference type="NCBIfam" id="TIGR02601">
    <property type="entry name" value="autotrns_rpt"/>
    <property type="match status" value="2"/>
</dbReference>
<evidence type="ECO:0000313" key="3">
    <source>
        <dbReference type="EMBL" id="MCW1886782.1"/>
    </source>
</evidence>
<keyword evidence="1 2" id="KW-0732">Signal</keyword>
<dbReference type="InterPro" id="IPR008979">
    <property type="entry name" value="Galactose-bd-like_sf"/>
</dbReference>
<dbReference type="RefSeq" id="WP_264502737.1">
    <property type="nucleotide sequence ID" value="NZ_JAPDDS010000012.1"/>
</dbReference>
<dbReference type="SUPFAM" id="SSF51126">
    <property type="entry name" value="Pectin lyase-like"/>
    <property type="match status" value="1"/>
</dbReference>
<dbReference type="Proteomes" id="UP001207930">
    <property type="component" value="Unassembled WGS sequence"/>
</dbReference>
<evidence type="ECO:0000313" key="4">
    <source>
        <dbReference type="Proteomes" id="UP001207930"/>
    </source>
</evidence>
<evidence type="ECO:0000256" key="1">
    <source>
        <dbReference type="ARBA" id="ARBA00022729"/>
    </source>
</evidence>
<keyword evidence="4" id="KW-1185">Reference proteome</keyword>
<dbReference type="SUPFAM" id="SSF49785">
    <property type="entry name" value="Galactose-binding domain-like"/>
    <property type="match status" value="2"/>
</dbReference>
<dbReference type="InterPro" id="IPR013425">
    <property type="entry name" value="Autotrns_rpt"/>
</dbReference>
<comment type="caution">
    <text evidence="3">The sequence shown here is derived from an EMBL/GenBank/DDBJ whole genome shotgun (WGS) entry which is preliminary data.</text>
</comment>
<organism evidence="3 4">
    <name type="scientific">Luteolibacter flavescens</name>
    <dbReference type="NCBI Taxonomy" id="1859460"/>
    <lineage>
        <taxon>Bacteria</taxon>
        <taxon>Pseudomonadati</taxon>
        <taxon>Verrucomicrobiota</taxon>
        <taxon>Verrucomicrobiia</taxon>
        <taxon>Verrucomicrobiales</taxon>
        <taxon>Verrucomicrobiaceae</taxon>
        <taxon>Luteolibacter</taxon>
    </lineage>
</organism>
<dbReference type="EMBL" id="JAPDDS010000012">
    <property type="protein sequence ID" value="MCW1886782.1"/>
    <property type="molecule type" value="Genomic_DNA"/>
</dbReference>
<name>A0ABT3FT92_9BACT</name>
<feature type="chain" id="PRO_5045917008" evidence="2">
    <location>
        <begin position="19"/>
        <end position="1076"/>
    </location>
</feature>
<dbReference type="Pfam" id="PF12951">
    <property type="entry name" value="PATR"/>
    <property type="match status" value="2"/>
</dbReference>
<sequence length="1076" mass="110424">MIRTLLALAAASTVVTQATEVTFRYFRFTPTKNYLAPDNAVTQLSEFTFGLRGTILNVRGSTGAGPVVPMTPTGGSFAPDANEGIEKMFDGSVQTKLFSGDRGPFLFDFLTPVTIDSYNFATANDFNDRTPVSWTLEGSNDNANWVVVDARADVAITDLYRTFQTGWTISGGPLLPAFSSAFGLAAPAQTNPLTYAVSSPGIVKVGESTNLAWTVTGTNPAGTVLNPGGVVQGDAGPYTITPTAGTTAYTLAATNASGTSSNTIQVRAVTGGTATYQYFRFTPLSLRNNAGANSIQLAEFEFYNGGVKETAVPFVSNPGGNFPGGEPPSALVDNNPATKWLDFNKQGLVFDFPQPITIDGYQFVTAGDAPERDPVAWVIEGSEDLTNWVLVDAVGGGFPSYPTPTRRMTGTGVLPISGRTLLWKNDANGNWDTTTANFNPKPGDASTTAFGQGDPVRFADITGNTNVLLTGPVTPSHVAFANETTNYVLSGSSISGNTQFVKSGAGSVTLGAANAFTGGIFLNGGTVVADTAHSLGAAQSNTRLQLGGGSTLSIKAATVSQRHLEIVGDGATIDIDSGASLTKIGRSDFNGTLTKTGGGTLRFEAYMGSSAGALEDIIIEEGTVDFGQNYYANFIPYPTSSLNITVNPAGTLRLGASSSLGGHHTYTTTSIGQVRLIGGTMEVAEWLTYFPSGTVDDQGRVVLQGGLITGGATFEPVEGNADAVTTFSALASEIFSQIGGSGELALNPGNITLITEAGAVLEITRPVSGGYGILKQGEGELILTNANTYTGANPKTWTGDVGLGTNVVAGTLTLSNSTGSATGTSEIKIAAGAKLQGTGTATGAATVAGTIAPGDAFSPIDELTLGNTTLTGSLDIELSGDAADKLTVTGSLNITGATLNITGTPTASIYQIVSSTGPITGTFAANGVPAGYTLQYSQNAVVLTTGEAQGYEAWAAGLSDPSPEADIDNDGIANILEYLLNSNATVSSTADLPKVTKNAAGDLIFTFVRKSEAAYLNAVVEYSTTLADGSWTTVSGAQVATNTPSAGLDTVTATIPASAAAAGKVFARLRVETAIP</sequence>
<dbReference type="InterPro" id="IPR011050">
    <property type="entry name" value="Pectin_lyase_fold/virulence"/>
</dbReference>
<evidence type="ECO:0000256" key="2">
    <source>
        <dbReference type="SAM" id="SignalP"/>
    </source>
</evidence>